<evidence type="ECO:0000256" key="6">
    <source>
        <dbReference type="ARBA" id="ARBA00023310"/>
    </source>
</evidence>
<dbReference type="GO" id="GO:0016787">
    <property type="term" value="F:hydrolase activity"/>
    <property type="evidence" value="ECO:0007669"/>
    <property type="project" value="UniProtKB-KW"/>
</dbReference>
<keyword evidence="3 7" id="KW-0375">Hydrogen ion transport</keyword>
<comment type="subcellular location">
    <subcellularLocation>
        <location evidence="7">Cell membrane</location>
        <topology evidence="7">Peripheral membrane protein</topology>
    </subcellularLocation>
    <subcellularLocation>
        <location evidence="1">Membrane</location>
    </subcellularLocation>
</comment>
<dbReference type="RefSeq" id="WP_023947108.1">
    <property type="nucleotide sequence ID" value="NZ_BASD01000005.1"/>
</dbReference>
<dbReference type="Gene3D" id="1.10.520.20">
    <property type="entry name" value="N-terminal domain of the delta subunit of the F1F0-ATP synthase"/>
    <property type="match status" value="1"/>
</dbReference>
<keyword evidence="7" id="KW-0139">CF(1)</keyword>
<dbReference type="EMBL" id="BASD01000005">
    <property type="protein sequence ID" value="GAD18472.1"/>
    <property type="molecule type" value="Genomic_DNA"/>
</dbReference>
<dbReference type="STRING" id="1325130.HFN_2400"/>
<keyword evidence="9" id="KW-1185">Reference proteome</keyword>
<accession>T1DVE5</accession>
<evidence type="ECO:0000256" key="4">
    <source>
        <dbReference type="ARBA" id="ARBA00023065"/>
    </source>
</evidence>
<comment type="function">
    <text evidence="7">This protein is part of the stalk that links CF(0) to CF(1). It either transmits conformational changes from CF(0) to CF(1) or is implicated in proton conduction.</text>
</comment>
<evidence type="ECO:0000256" key="3">
    <source>
        <dbReference type="ARBA" id="ARBA00022781"/>
    </source>
</evidence>
<dbReference type="GO" id="GO:0005886">
    <property type="term" value="C:plasma membrane"/>
    <property type="evidence" value="ECO:0007669"/>
    <property type="project" value="UniProtKB-SubCell"/>
</dbReference>
<evidence type="ECO:0000256" key="7">
    <source>
        <dbReference type="HAMAP-Rule" id="MF_01416"/>
    </source>
</evidence>
<gene>
    <name evidence="7" type="primary">atpH</name>
    <name evidence="8" type="ORF">HFN_2400</name>
</gene>
<sequence>MEEIIAKKYANALIKTYPQNILKNIFASLCDISNALSIQKCQEIVHSPYITKQAKTDFILSLLKHKESEIFIKILSQNNRIEIIPFITKALKKHFMDTEKKYEAILYVAQELDSATISTMTNNLSKKLNVDIAIKQCLTKIDGIKLIVQDLGIEISFAKERFFENLKSHILKAI</sequence>
<dbReference type="InterPro" id="IPR000711">
    <property type="entry name" value="ATPase_OSCP/dsu"/>
</dbReference>
<protein>
    <recommendedName>
        <fullName evidence="7">ATP synthase subunit delta</fullName>
    </recommendedName>
    <alternativeName>
        <fullName evidence="7">ATP synthase F(1) sector subunit delta</fullName>
    </alternativeName>
    <alternativeName>
        <fullName evidence="7">F-type ATPase subunit delta</fullName>
        <shortName evidence="7">F-ATPase subunit delta</shortName>
    </alternativeName>
</protein>
<dbReference type="AlphaFoldDB" id="T1DVE5"/>
<organism evidence="8 9">
    <name type="scientific">Helicobacter fennelliae MRY12-0050</name>
    <dbReference type="NCBI Taxonomy" id="1325130"/>
    <lineage>
        <taxon>Bacteria</taxon>
        <taxon>Pseudomonadati</taxon>
        <taxon>Campylobacterota</taxon>
        <taxon>Epsilonproteobacteria</taxon>
        <taxon>Campylobacterales</taxon>
        <taxon>Helicobacteraceae</taxon>
        <taxon>Helicobacter</taxon>
    </lineage>
</organism>
<keyword evidence="5 7" id="KW-0472">Membrane</keyword>
<proteinExistence type="inferred from homology"/>
<dbReference type="Proteomes" id="UP000018143">
    <property type="component" value="Unassembled WGS sequence"/>
</dbReference>
<keyword evidence="6 7" id="KW-0066">ATP synthesis</keyword>
<evidence type="ECO:0000256" key="2">
    <source>
        <dbReference type="ARBA" id="ARBA00022448"/>
    </source>
</evidence>
<comment type="similarity">
    <text evidence="7">Belongs to the ATPase delta chain family.</text>
</comment>
<comment type="caution">
    <text evidence="8">The sequence shown here is derived from an EMBL/GenBank/DDBJ whole genome shotgun (WGS) entry which is preliminary data.</text>
</comment>
<dbReference type="SUPFAM" id="SSF47928">
    <property type="entry name" value="N-terminal domain of the delta subunit of the F1F0-ATP synthase"/>
    <property type="match status" value="1"/>
</dbReference>
<evidence type="ECO:0000313" key="8">
    <source>
        <dbReference type="EMBL" id="GAD18472.1"/>
    </source>
</evidence>
<comment type="function">
    <text evidence="7">F(1)F(0) ATP synthase produces ATP from ADP in the presence of a proton or sodium gradient. F-type ATPases consist of two structural domains, F(1) containing the extramembraneous catalytic core and F(0) containing the membrane proton channel, linked together by a central stalk and a peripheral stalk. During catalysis, ATP synthesis in the catalytic domain of F(1) is coupled via a rotary mechanism of the central stalk subunits to proton translocation.</text>
</comment>
<keyword evidence="8" id="KW-0378">Hydrolase</keyword>
<dbReference type="eggNOG" id="COG0712">
    <property type="taxonomic scope" value="Bacteria"/>
</dbReference>
<dbReference type="Pfam" id="PF00213">
    <property type="entry name" value="OSCP"/>
    <property type="match status" value="1"/>
</dbReference>
<evidence type="ECO:0000256" key="5">
    <source>
        <dbReference type="ARBA" id="ARBA00023136"/>
    </source>
</evidence>
<dbReference type="InterPro" id="IPR026015">
    <property type="entry name" value="ATP_synth_OSCP/delta_N_sf"/>
</dbReference>
<evidence type="ECO:0000313" key="9">
    <source>
        <dbReference type="Proteomes" id="UP000018143"/>
    </source>
</evidence>
<name>T1DVE5_9HELI</name>
<evidence type="ECO:0000256" key="1">
    <source>
        <dbReference type="ARBA" id="ARBA00004370"/>
    </source>
</evidence>
<dbReference type="OrthoDB" id="5339308at2"/>
<reference evidence="8 9" key="1">
    <citation type="journal article" date="2013" name="Genome Announc.">
        <title>Draft Genome Sequence of Helicobacter fennelliae Strain MRY12-0050, Isolated from a Bacteremia Patient.</title>
        <authorList>
            <person name="Rimbara E."/>
            <person name="Matsui M."/>
            <person name="Mori S."/>
            <person name="Suzuki S."/>
            <person name="Suzuki M."/>
            <person name="Kim H."/>
            <person name="Sekizuka T."/>
            <person name="Kuroda M."/>
            <person name="Shibayama K."/>
        </authorList>
    </citation>
    <scope>NUCLEOTIDE SEQUENCE [LARGE SCALE GENOMIC DNA]</scope>
    <source>
        <strain evidence="8 9">MRY12-0050</strain>
    </source>
</reference>
<dbReference type="NCBIfam" id="NF006291">
    <property type="entry name" value="PRK08474.1"/>
    <property type="match status" value="1"/>
</dbReference>
<keyword evidence="7" id="KW-1003">Cell membrane</keyword>
<dbReference type="GO" id="GO:0045259">
    <property type="term" value="C:proton-transporting ATP synthase complex"/>
    <property type="evidence" value="ECO:0007669"/>
    <property type="project" value="UniProtKB-KW"/>
</dbReference>
<keyword evidence="4 7" id="KW-0406">Ion transport</keyword>
<keyword evidence="2 7" id="KW-0813">Transport</keyword>
<dbReference type="HAMAP" id="MF_01416">
    <property type="entry name" value="ATP_synth_delta_bact"/>
    <property type="match status" value="1"/>
</dbReference>
<dbReference type="GO" id="GO:0046933">
    <property type="term" value="F:proton-transporting ATP synthase activity, rotational mechanism"/>
    <property type="evidence" value="ECO:0007669"/>
    <property type="project" value="UniProtKB-UniRule"/>
</dbReference>